<dbReference type="EMBL" id="CP005986">
    <property type="protein sequence ID" value="AIA55850.1"/>
    <property type="molecule type" value="Genomic_DNA"/>
</dbReference>
<comment type="subunit">
    <text evidence="3">Homotetramer.</text>
</comment>
<dbReference type="GO" id="GO:0005737">
    <property type="term" value="C:cytoplasm"/>
    <property type="evidence" value="ECO:0007669"/>
    <property type="project" value="TreeGrafter"/>
</dbReference>
<dbReference type="InterPro" id="IPR006234">
    <property type="entry name" value="O-succ-hSer_sulfhydrylase"/>
</dbReference>
<dbReference type="PANTHER" id="PTHR11808">
    <property type="entry name" value="TRANS-SULFURATION ENZYME FAMILY MEMBER"/>
    <property type="match status" value="1"/>
</dbReference>
<dbReference type="PIRSF" id="PIRSF001434">
    <property type="entry name" value="CGS"/>
    <property type="match status" value="1"/>
</dbReference>
<evidence type="ECO:0000256" key="5">
    <source>
        <dbReference type="RuleBase" id="RU362118"/>
    </source>
</evidence>
<dbReference type="FunFam" id="3.90.1150.10:FF:000033">
    <property type="entry name" value="Cystathionine gamma-synthase"/>
    <property type="match status" value="1"/>
</dbReference>
<dbReference type="GO" id="GO:0071268">
    <property type="term" value="P:homocysteine biosynthetic process"/>
    <property type="evidence" value="ECO:0007669"/>
    <property type="project" value="InterPro"/>
</dbReference>
<dbReference type="GO" id="GO:0019346">
    <property type="term" value="P:transsulfuration"/>
    <property type="evidence" value="ECO:0007669"/>
    <property type="project" value="InterPro"/>
</dbReference>
<name>A0A059ZW95_ACICK</name>
<dbReference type="eggNOG" id="COG0626">
    <property type="taxonomic scope" value="Bacteria"/>
</dbReference>
<dbReference type="Gene3D" id="3.40.640.10">
    <property type="entry name" value="Type I PLP-dependent aspartate aminotransferase-like (Major domain)"/>
    <property type="match status" value="1"/>
</dbReference>
<keyword evidence="2 3" id="KW-0663">Pyridoxal phosphate</keyword>
<reference evidence="6 7" key="1">
    <citation type="journal article" date="2009" name="J. Bacteriol.">
        <title>Draft genome sequence of the extremely acidophilic bacterium Acidithiobacillus caldus ATCC 51756 reveals metabolic versatility in the genus Acidithiobacillus.</title>
        <authorList>
            <person name="Valdes J."/>
            <person name="Quatrini R."/>
            <person name="Hallberg K."/>
            <person name="Dopson M."/>
            <person name="Valenzuela P.D."/>
            <person name="Holmes D.S."/>
        </authorList>
    </citation>
    <scope>NUCLEOTIDE SEQUENCE [LARGE SCALE GENOMIC DNA]</scope>
    <source>
        <strain evidence="7">ATCC 51756 / DSM 8584 / KU</strain>
    </source>
</reference>
<evidence type="ECO:0000313" key="7">
    <source>
        <dbReference type="Proteomes" id="UP000005522"/>
    </source>
</evidence>
<dbReference type="AlphaFoldDB" id="A0A059ZW95"/>
<dbReference type="Proteomes" id="UP000005522">
    <property type="component" value="Chromosome"/>
</dbReference>
<dbReference type="InterPro" id="IPR000277">
    <property type="entry name" value="Cys/Met-Metab_PyrdxlP-dep_enz"/>
</dbReference>
<proteinExistence type="inferred from homology"/>
<dbReference type="EC" id="2.5.1.-" evidence="3"/>
<dbReference type="GO" id="GO:0016765">
    <property type="term" value="F:transferase activity, transferring alkyl or aryl (other than methyl) groups"/>
    <property type="evidence" value="ECO:0007669"/>
    <property type="project" value="UniProtKB-UniRule"/>
</dbReference>
<dbReference type="Pfam" id="PF01053">
    <property type="entry name" value="Cys_Met_Meta_PP"/>
    <property type="match status" value="1"/>
</dbReference>
<dbReference type="HAMAP" id="MF_02056">
    <property type="entry name" value="MetZ"/>
    <property type="match status" value="1"/>
</dbReference>
<dbReference type="CDD" id="cd00614">
    <property type="entry name" value="CGS_like"/>
    <property type="match status" value="1"/>
</dbReference>
<comment type="similarity">
    <text evidence="3">Belongs to the trans-sulfuration enzymes family. MetZ subfamily.</text>
</comment>
<dbReference type="RefSeq" id="WP_004873154.1">
    <property type="nucleotide sequence ID" value="NZ_CP005986.1"/>
</dbReference>
<protein>
    <recommendedName>
        <fullName evidence="3">O-succinylhomoserine sulfhydrylase</fullName>
        <shortName evidence="3">OSH sulfhydrylase</shortName>
        <shortName evidence="3">OSHS sulfhydrylase</shortName>
        <ecNumber evidence="3">2.5.1.-</ecNumber>
    </recommendedName>
</protein>
<evidence type="ECO:0000256" key="1">
    <source>
        <dbReference type="ARBA" id="ARBA00001933"/>
    </source>
</evidence>
<dbReference type="GO" id="GO:0030170">
    <property type="term" value="F:pyridoxal phosphate binding"/>
    <property type="evidence" value="ECO:0007669"/>
    <property type="project" value="UniProtKB-UniRule"/>
</dbReference>
<dbReference type="GeneID" id="92932081"/>
<organism evidence="6 7">
    <name type="scientific">Acidithiobacillus caldus (strain ATCC 51756 / DSM 8584 / KU)</name>
    <dbReference type="NCBI Taxonomy" id="637389"/>
    <lineage>
        <taxon>Bacteria</taxon>
        <taxon>Pseudomonadati</taxon>
        <taxon>Pseudomonadota</taxon>
        <taxon>Acidithiobacillia</taxon>
        <taxon>Acidithiobacillales</taxon>
        <taxon>Acidithiobacillaceae</taxon>
        <taxon>Acidithiobacillus</taxon>
    </lineage>
</organism>
<dbReference type="NCBIfam" id="NF006003">
    <property type="entry name" value="PRK08133.1"/>
    <property type="match status" value="1"/>
</dbReference>
<keyword evidence="3 6" id="KW-0808">Transferase</keyword>
<accession>A0A059ZW95</accession>
<comment type="function">
    <text evidence="3">Catalyzes the formation of L-homocysteine from O-succinyl-L-homoserine (OSHS) and hydrogen sulfide.</text>
</comment>
<dbReference type="PANTHER" id="PTHR11808:SF80">
    <property type="entry name" value="CYSTATHIONINE GAMMA-LYASE"/>
    <property type="match status" value="1"/>
</dbReference>
<evidence type="ECO:0000313" key="6">
    <source>
        <dbReference type="EMBL" id="AIA55850.1"/>
    </source>
</evidence>
<dbReference type="SUPFAM" id="SSF53383">
    <property type="entry name" value="PLP-dependent transferases"/>
    <property type="match status" value="1"/>
</dbReference>
<dbReference type="NCBIfam" id="TIGR01325">
    <property type="entry name" value="O_suc_HS_sulf"/>
    <property type="match status" value="1"/>
</dbReference>
<gene>
    <name evidence="3" type="primary">metZ</name>
    <name evidence="6" type="ORF">Acaty_c1993</name>
</gene>
<dbReference type="KEGG" id="acz:Acaty_c1993"/>
<evidence type="ECO:0000256" key="4">
    <source>
        <dbReference type="PIRSR" id="PIRSR001434-2"/>
    </source>
</evidence>
<dbReference type="GO" id="GO:0016846">
    <property type="term" value="F:carbon-sulfur lyase activity"/>
    <property type="evidence" value="ECO:0007669"/>
    <property type="project" value="TreeGrafter"/>
</dbReference>
<comment type="pathway">
    <text evidence="3">Amino-acid biosynthesis; L-methionine biosynthesis via de novo pathway; L-homocysteine from O-succinyl-L-homoserine: step 1/1.</text>
</comment>
<dbReference type="UniPathway" id="UPA00051">
    <property type="reaction ID" value="UER00449"/>
</dbReference>
<evidence type="ECO:0000256" key="2">
    <source>
        <dbReference type="ARBA" id="ARBA00022898"/>
    </source>
</evidence>
<keyword evidence="3" id="KW-0486">Methionine biosynthesis</keyword>
<dbReference type="InterPro" id="IPR015422">
    <property type="entry name" value="PyrdxlP-dep_Trfase_small"/>
</dbReference>
<keyword evidence="3" id="KW-0028">Amino-acid biosynthesis</keyword>
<sequence>MTEKSEPHGKWRPETLAIRAGVHRSAEKEHAEALFLTSSFVFDSAEEAAARFAGTSPGNIYARFTNPTVRALEERLAALEGAEDCVATASGMAACLTTFMGLLQAGDHIVASRSIFGSTIQLLQNILGRFGLETTFVALDDLAAWRRALRPNTRLLYLETPSNPLTEIGDISALAAMAREHGASLVVDNCFCTPVLQQPLALGADLVIHSNTKYLDGQGRTLGGAICGRKELLAGPRNFVRTAGPSLSPFNAWVQLKGLETLALRMERHSHNALELARWLEQREEVARVYFPGLASHPQQVLAERQQRLPGGILSFDLRGGQAAAWALMNAVEIFSRTANLGDAKSTITHPASTTHGRVSAEARAAAGIGDGLLRLSVGLEHVDDLRADLARGLEAAATAAASSGA</sequence>
<dbReference type="Gene3D" id="3.90.1150.10">
    <property type="entry name" value="Aspartate Aminotransferase, domain 1"/>
    <property type="match status" value="1"/>
</dbReference>
<dbReference type="GO" id="GO:0071266">
    <property type="term" value="P:'de novo' L-methionine biosynthetic process"/>
    <property type="evidence" value="ECO:0007669"/>
    <property type="project" value="UniProtKB-UniRule"/>
</dbReference>
<dbReference type="InterPro" id="IPR015421">
    <property type="entry name" value="PyrdxlP-dep_Trfase_major"/>
</dbReference>
<feature type="modified residue" description="N6-(pyridoxal phosphate)lysine" evidence="3 4">
    <location>
        <position position="213"/>
    </location>
</feature>
<dbReference type="FunFam" id="3.40.640.10:FF:000046">
    <property type="entry name" value="Cystathionine gamma-lyase"/>
    <property type="match status" value="1"/>
</dbReference>
<comment type="cofactor">
    <cofactor evidence="1 3 5">
        <name>pyridoxal 5'-phosphate</name>
        <dbReference type="ChEBI" id="CHEBI:597326"/>
    </cofactor>
</comment>
<dbReference type="InterPro" id="IPR015424">
    <property type="entry name" value="PyrdxlP-dep_Trfase"/>
</dbReference>
<comment type="catalytic activity">
    <reaction evidence="3">
        <text>O-succinyl-L-homoserine + hydrogen sulfide = L-homocysteine + succinate</text>
        <dbReference type="Rhea" id="RHEA:27826"/>
        <dbReference type="ChEBI" id="CHEBI:29919"/>
        <dbReference type="ChEBI" id="CHEBI:30031"/>
        <dbReference type="ChEBI" id="CHEBI:57661"/>
        <dbReference type="ChEBI" id="CHEBI:58199"/>
    </reaction>
</comment>
<evidence type="ECO:0000256" key="3">
    <source>
        <dbReference type="HAMAP-Rule" id="MF_02056"/>
    </source>
</evidence>
<dbReference type="HOGENOM" id="CLU_018986_2_0_6"/>